<dbReference type="InterPro" id="IPR000673">
    <property type="entry name" value="Sig_transdc_resp-reg_Me-estase"/>
</dbReference>
<dbReference type="InterPro" id="IPR035909">
    <property type="entry name" value="CheB_C"/>
</dbReference>
<dbReference type="EC" id="3.1.1.61" evidence="2"/>
<evidence type="ECO:0000256" key="2">
    <source>
        <dbReference type="ARBA" id="ARBA00039140"/>
    </source>
</evidence>
<dbReference type="Pfam" id="PF01339">
    <property type="entry name" value="CheB_methylest"/>
    <property type="match status" value="1"/>
</dbReference>
<evidence type="ECO:0000313" key="7">
    <source>
        <dbReference type="Proteomes" id="UP001500064"/>
    </source>
</evidence>
<dbReference type="SUPFAM" id="SSF52738">
    <property type="entry name" value="Methylesterase CheB, C-terminal domain"/>
    <property type="match status" value="1"/>
</dbReference>
<evidence type="ECO:0000313" key="6">
    <source>
        <dbReference type="EMBL" id="GAA1654622.1"/>
    </source>
</evidence>
<feature type="domain" description="CheB-type methylesterase" evidence="5">
    <location>
        <begin position="15"/>
        <end position="81"/>
    </location>
</feature>
<reference evidence="6 7" key="1">
    <citation type="journal article" date="2019" name="Int. J. Syst. Evol. Microbiol.">
        <title>The Global Catalogue of Microorganisms (GCM) 10K type strain sequencing project: providing services to taxonomists for standard genome sequencing and annotation.</title>
        <authorList>
            <consortium name="The Broad Institute Genomics Platform"/>
            <consortium name="The Broad Institute Genome Sequencing Center for Infectious Disease"/>
            <person name="Wu L."/>
            <person name="Ma J."/>
        </authorList>
    </citation>
    <scope>NUCLEOTIDE SEQUENCE [LARGE SCALE GENOMIC DNA]</scope>
    <source>
        <strain evidence="6 7">JCM 13929</strain>
    </source>
</reference>
<sequence length="140" mass="14469">MIVRDAGIHVGRFPIVAIVCSAGGLKAPSRGLSALPAGFPGAVIVLQHLAPDHKSLLAAILAQHTSLPVASARDGDPLTPGATAVHHFGGTVIATDAASTNHFAMPHACITRDEIVDHGARLDDVAPLPLNLVGRARHRR</sequence>
<proteinExistence type="predicted"/>
<keyword evidence="7" id="KW-1185">Reference proteome</keyword>
<dbReference type="PANTHER" id="PTHR42872:SF6">
    <property type="entry name" value="PROTEIN-GLUTAMATE METHYLESTERASE_PROTEIN-GLUTAMINE GLUTAMINASE"/>
    <property type="match status" value="1"/>
</dbReference>
<dbReference type="RefSeq" id="WP_346109873.1">
    <property type="nucleotide sequence ID" value="NZ_BAAAMU010000050.1"/>
</dbReference>
<dbReference type="PROSITE" id="PS50122">
    <property type="entry name" value="CHEB"/>
    <property type="match status" value="1"/>
</dbReference>
<dbReference type="EMBL" id="BAAAMU010000050">
    <property type="protein sequence ID" value="GAA1654622.1"/>
    <property type="molecule type" value="Genomic_DNA"/>
</dbReference>
<gene>
    <name evidence="6" type="ORF">GCM10009733_060060</name>
</gene>
<dbReference type="PANTHER" id="PTHR42872">
    <property type="entry name" value="PROTEIN-GLUTAMATE METHYLESTERASE/PROTEIN-GLUTAMINE GLUTAMINASE"/>
    <property type="match status" value="1"/>
</dbReference>
<protein>
    <recommendedName>
        <fullName evidence="2">protein-glutamate methylesterase</fullName>
        <ecNumber evidence="2">3.1.1.61</ecNumber>
    </recommendedName>
</protein>
<keyword evidence="1" id="KW-0378">Hydrolase</keyword>
<comment type="caution">
    <text evidence="4">Lacks conserved residue(s) required for the propagation of feature annotation.</text>
</comment>
<dbReference type="Proteomes" id="UP001500064">
    <property type="component" value="Unassembled WGS sequence"/>
</dbReference>
<evidence type="ECO:0000259" key="5">
    <source>
        <dbReference type="PROSITE" id="PS50122"/>
    </source>
</evidence>
<comment type="caution">
    <text evidence="6">The sequence shown here is derived from an EMBL/GenBank/DDBJ whole genome shotgun (WGS) entry which is preliminary data.</text>
</comment>
<name>A0ABN2FN89_9ACTN</name>
<evidence type="ECO:0000256" key="1">
    <source>
        <dbReference type="ARBA" id="ARBA00022801"/>
    </source>
</evidence>
<accession>A0ABN2FN89</accession>
<dbReference type="Gene3D" id="3.40.50.180">
    <property type="entry name" value="Methylesterase CheB, C-terminal domain"/>
    <property type="match status" value="1"/>
</dbReference>
<comment type="catalytic activity">
    <reaction evidence="3">
        <text>[protein]-L-glutamate 5-O-methyl ester + H2O = L-glutamyl-[protein] + methanol + H(+)</text>
        <dbReference type="Rhea" id="RHEA:23236"/>
        <dbReference type="Rhea" id="RHEA-COMP:10208"/>
        <dbReference type="Rhea" id="RHEA-COMP:10311"/>
        <dbReference type="ChEBI" id="CHEBI:15377"/>
        <dbReference type="ChEBI" id="CHEBI:15378"/>
        <dbReference type="ChEBI" id="CHEBI:17790"/>
        <dbReference type="ChEBI" id="CHEBI:29973"/>
        <dbReference type="ChEBI" id="CHEBI:82795"/>
        <dbReference type="EC" id="3.1.1.61"/>
    </reaction>
</comment>
<evidence type="ECO:0000256" key="4">
    <source>
        <dbReference type="PROSITE-ProRule" id="PRU00050"/>
    </source>
</evidence>
<organism evidence="6 7">
    <name type="scientific">Nonomuraea maheshkhaliensis</name>
    <dbReference type="NCBI Taxonomy" id="419590"/>
    <lineage>
        <taxon>Bacteria</taxon>
        <taxon>Bacillati</taxon>
        <taxon>Actinomycetota</taxon>
        <taxon>Actinomycetes</taxon>
        <taxon>Streptosporangiales</taxon>
        <taxon>Streptosporangiaceae</taxon>
        <taxon>Nonomuraea</taxon>
    </lineage>
</organism>
<evidence type="ECO:0000256" key="3">
    <source>
        <dbReference type="ARBA" id="ARBA00048267"/>
    </source>
</evidence>